<reference evidence="1" key="5">
    <citation type="journal article" date="2021" name="G3 (Bethesda)">
        <title>Aegilops tauschii genome assembly Aet v5.0 features greater sequence contiguity and improved annotation.</title>
        <authorList>
            <person name="Wang L."/>
            <person name="Zhu T."/>
            <person name="Rodriguez J.C."/>
            <person name="Deal K.R."/>
            <person name="Dubcovsky J."/>
            <person name="McGuire P.E."/>
            <person name="Lux T."/>
            <person name="Spannagl M."/>
            <person name="Mayer K.F.X."/>
            <person name="Baldrich P."/>
            <person name="Meyers B.C."/>
            <person name="Huo N."/>
            <person name="Gu Y.Q."/>
            <person name="Zhou H."/>
            <person name="Devos K.M."/>
            <person name="Bennetzen J.L."/>
            <person name="Unver T."/>
            <person name="Budak H."/>
            <person name="Gulick P.J."/>
            <person name="Galiba G."/>
            <person name="Kalapos B."/>
            <person name="Nelson D.R."/>
            <person name="Li P."/>
            <person name="You F.M."/>
            <person name="Luo M.C."/>
            <person name="Dvorak J."/>
        </authorList>
    </citation>
    <scope>NUCLEOTIDE SEQUENCE [LARGE SCALE GENOMIC DNA]</scope>
    <source>
        <strain evidence="1">cv. AL8/78</strain>
    </source>
</reference>
<reference evidence="1" key="4">
    <citation type="submission" date="2019-03" db="UniProtKB">
        <authorList>
            <consortium name="EnsemblPlants"/>
        </authorList>
    </citation>
    <scope>IDENTIFICATION</scope>
</reference>
<reference evidence="2" key="2">
    <citation type="journal article" date="2017" name="Nat. Plants">
        <title>The Aegilops tauschii genome reveals multiple impacts of transposons.</title>
        <authorList>
            <person name="Zhao G."/>
            <person name="Zou C."/>
            <person name="Li K."/>
            <person name="Wang K."/>
            <person name="Li T."/>
            <person name="Gao L."/>
            <person name="Zhang X."/>
            <person name="Wang H."/>
            <person name="Yang Z."/>
            <person name="Liu X."/>
            <person name="Jiang W."/>
            <person name="Mao L."/>
            <person name="Kong X."/>
            <person name="Jiao Y."/>
            <person name="Jia J."/>
        </authorList>
    </citation>
    <scope>NUCLEOTIDE SEQUENCE [LARGE SCALE GENOMIC DNA]</scope>
    <source>
        <strain evidence="2">cv. AL8/78</strain>
    </source>
</reference>
<dbReference type="EnsemblPlants" id="AET7Gv20629000.3">
    <property type="protein sequence ID" value="AET7Gv20629000.3"/>
    <property type="gene ID" value="AET7Gv20629000"/>
</dbReference>
<reference evidence="1" key="3">
    <citation type="journal article" date="2017" name="Nature">
        <title>Genome sequence of the progenitor of the wheat D genome Aegilops tauschii.</title>
        <authorList>
            <person name="Luo M.C."/>
            <person name="Gu Y.Q."/>
            <person name="Puiu D."/>
            <person name="Wang H."/>
            <person name="Twardziok S.O."/>
            <person name="Deal K.R."/>
            <person name="Huo N."/>
            <person name="Zhu T."/>
            <person name="Wang L."/>
            <person name="Wang Y."/>
            <person name="McGuire P.E."/>
            <person name="Liu S."/>
            <person name="Long H."/>
            <person name="Ramasamy R.K."/>
            <person name="Rodriguez J.C."/>
            <person name="Van S.L."/>
            <person name="Yuan L."/>
            <person name="Wang Z."/>
            <person name="Xia Z."/>
            <person name="Xiao L."/>
            <person name="Anderson O.D."/>
            <person name="Ouyang S."/>
            <person name="Liang Y."/>
            <person name="Zimin A.V."/>
            <person name="Pertea G."/>
            <person name="Qi P."/>
            <person name="Bennetzen J.L."/>
            <person name="Dai X."/>
            <person name="Dawson M.W."/>
            <person name="Muller H.G."/>
            <person name="Kugler K."/>
            <person name="Rivarola-Duarte L."/>
            <person name="Spannagl M."/>
            <person name="Mayer K.F.X."/>
            <person name="Lu F.H."/>
            <person name="Bevan M.W."/>
            <person name="Leroy P."/>
            <person name="Li P."/>
            <person name="You F.M."/>
            <person name="Sun Q."/>
            <person name="Liu Z."/>
            <person name="Lyons E."/>
            <person name="Wicker T."/>
            <person name="Salzberg S.L."/>
            <person name="Devos K.M."/>
            <person name="Dvorak J."/>
        </authorList>
    </citation>
    <scope>NUCLEOTIDE SEQUENCE [LARGE SCALE GENOMIC DNA]</scope>
    <source>
        <strain evidence="1">cv. AL8/78</strain>
    </source>
</reference>
<proteinExistence type="predicted"/>
<dbReference type="EnsemblPlants" id="AET7Gv20629000.16">
    <property type="protein sequence ID" value="AET7Gv20629000.16"/>
    <property type="gene ID" value="AET7Gv20629000"/>
</dbReference>
<keyword evidence="2" id="KW-1185">Reference proteome</keyword>
<sequence length="51" mass="5893">MIPRGRSSFQTRKVSLLGCCHEDGRNILVYESMMNGILKEHLHGNFSYPLR</sequence>
<protein>
    <recommendedName>
        <fullName evidence="3">Serine-threonine/tyrosine-protein kinase catalytic domain-containing protein</fullName>
    </recommendedName>
</protein>
<evidence type="ECO:0000313" key="1">
    <source>
        <dbReference type="EnsemblPlants" id="AET7Gv20629000.3"/>
    </source>
</evidence>
<dbReference type="Proteomes" id="UP000015105">
    <property type="component" value="Chromosome 7D"/>
</dbReference>
<evidence type="ECO:0000313" key="2">
    <source>
        <dbReference type="Proteomes" id="UP000015105"/>
    </source>
</evidence>
<name>A0A453RM67_AEGTS</name>
<organism evidence="1 2">
    <name type="scientific">Aegilops tauschii subsp. strangulata</name>
    <name type="common">Goatgrass</name>
    <dbReference type="NCBI Taxonomy" id="200361"/>
    <lineage>
        <taxon>Eukaryota</taxon>
        <taxon>Viridiplantae</taxon>
        <taxon>Streptophyta</taxon>
        <taxon>Embryophyta</taxon>
        <taxon>Tracheophyta</taxon>
        <taxon>Spermatophyta</taxon>
        <taxon>Magnoliopsida</taxon>
        <taxon>Liliopsida</taxon>
        <taxon>Poales</taxon>
        <taxon>Poaceae</taxon>
        <taxon>BOP clade</taxon>
        <taxon>Pooideae</taxon>
        <taxon>Triticodae</taxon>
        <taxon>Triticeae</taxon>
        <taxon>Triticinae</taxon>
        <taxon>Aegilops</taxon>
    </lineage>
</organism>
<accession>A0A453RM67</accession>
<dbReference type="Gramene" id="AET7Gv20629000.16">
    <property type="protein sequence ID" value="AET7Gv20629000.16"/>
    <property type="gene ID" value="AET7Gv20629000"/>
</dbReference>
<reference evidence="2" key="1">
    <citation type="journal article" date="2014" name="Science">
        <title>Ancient hybridizations among the ancestral genomes of bread wheat.</title>
        <authorList>
            <consortium name="International Wheat Genome Sequencing Consortium,"/>
            <person name="Marcussen T."/>
            <person name="Sandve S.R."/>
            <person name="Heier L."/>
            <person name="Spannagl M."/>
            <person name="Pfeifer M."/>
            <person name="Jakobsen K.S."/>
            <person name="Wulff B.B."/>
            <person name="Steuernagel B."/>
            <person name="Mayer K.F."/>
            <person name="Olsen O.A."/>
        </authorList>
    </citation>
    <scope>NUCLEOTIDE SEQUENCE [LARGE SCALE GENOMIC DNA]</scope>
    <source>
        <strain evidence="2">cv. AL8/78</strain>
    </source>
</reference>
<dbReference type="AlphaFoldDB" id="A0A453RM67"/>
<evidence type="ECO:0008006" key="3">
    <source>
        <dbReference type="Google" id="ProtNLM"/>
    </source>
</evidence>
<dbReference type="Gramene" id="AET7Gv20629000.3">
    <property type="protein sequence ID" value="AET7Gv20629000.3"/>
    <property type="gene ID" value="AET7Gv20629000"/>
</dbReference>